<dbReference type="PANTHER" id="PTHR46481:SF10">
    <property type="entry name" value="ZINC FINGER BED DOMAIN-CONTAINING PROTEIN 39"/>
    <property type="match status" value="1"/>
</dbReference>
<keyword evidence="2" id="KW-0479">Metal-binding</keyword>
<dbReference type="InterPro" id="IPR012337">
    <property type="entry name" value="RNaseH-like_sf"/>
</dbReference>
<dbReference type="PANTHER" id="PTHR46481">
    <property type="entry name" value="ZINC FINGER BED DOMAIN-CONTAINING PROTEIN 4"/>
    <property type="match status" value="1"/>
</dbReference>
<keyword evidence="7" id="KW-1185">Reference proteome</keyword>
<keyword evidence="4" id="KW-0862">Zinc</keyword>
<dbReference type="Proteomes" id="UP000036403">
    <property type="component" value="Unassembled WGS sequence"/>
</dbReference>
<evidence type="ECO:0000256" key="3">
    <source>
        <dbReference type="ARBA" id="ARBA00022771"/>
    </source>
</evidence>
<comment type="caution">
    <text evidence="6">The sequence shown here is derived from an EMBL/GenBank/DDBJ whole genome shotgun (WGS) entry which is preliminary data.</text>
</comment>
<dbReference type="InterPro" id="IPR052035">
    <property type="entry name" value="ZnF_BED_domain_contain"/>
</dbReference>
<evidence type="ECO:0000256" key="4">
    <source>
        <dbReference type="ARBA" id="ARBA00022833"/>
    </source>
</evidence>
<keyword evidence="3" id="KW-0863">Zinc-finger</keyword>
<dbReference type="GO" id="GO:0008270">
    <property type="term" value="F:zinc ion binding"/>
    <property type="evidence" value="ECO:0007669"/>
    <property type="project" value="UniProtKB-KW"/>
</dbReference>
<dbReference type="OrthoDB" id="7699906at2759"/>
<dbReference type="GO" id="GO:0005634">
    <property type="term" value="C:nucleus"/>
    <property type="evidence" value="ECO:0007669"/>
    <property type="project" value="UniProtKB-SubCell"/>
</dbReference>
<name>A0A0J7K374_LASNI</name>
<keyword evidence="5" id="KW-0539">Nucleus</keyword>
<sequence length="166" mass="18197">MITRLIEAKYEVMKDNFKASLQAATSYTFTCDNWTDVSNQSYLGVTIHYLSVDNALKSGCLGVIPLDESHTAAYLSKTLVSVIKSFGLSVEDITAVVSDSAANIKKAVMDIFGRTKHLPCFAHILSNMVPNIIASMPDVQNIITKVKNIVVLTKRSVVASDELKRL</sequence>
<evidence type="ECO:0000256" key="2">
    <source>
        <dbReference type="ARBA" id="ARBA00022723"/>
    </source>
</evidence>
<evidence type="ECO:0000256" key="5">
    <source>
        <dbReference type="ARBA" id="ARBA00023242"/>
    </source>
</evidence>
<gene>
    <name evidence="6" type="ORF">RF55_17440</name>
</gene>
<organism evidence="6 7">
    <name type="scientific">Lasius niger</name>
    <name type="common">Black garden ant</name>
    <dbReference type="NCBI Taxonomy" id="67767"/>
    <lineage>
        <taxon>Eukaryota</taxon>
        <taxon>Metazoa</taxon>
        <taxon>Ecdysozoa</taxon>
        <taxon>Arthropoda</taxon>
        <taxon>Hexapoda</taxon>
        <taxon>Insecta</taxon>
        <taxon>Pterygota</taxon>
        <taxon>Neoptera</taxon>
        <taxon>Endopterygota</taxon>
        <taxon>Hymenoptera</taxon>
        <taxon>Apocrita</taxon>
        <taxon>Aculeata</taxon>
        <taxon>Formicoidea</taxon>
        <taxon>Formicidae</taxon>
        <taxon>Formicinae</taxon>
        <taxon>Lasius</taxon>
        <taxon>Lasius</taxon>
    </lineage>
</organism>
<accession>A0A0J7K374</accession>
<dbReference type="SUPFAM" id="SSF53098">
    <property type="entry name" value="Ribonuclease H-like"/>
    <property type="match status" value="1"/>
</dbReference>
<dbReference type="AlphaFoldDB" id="A0A0J7K374"/>
<dbReference type="EMBL" id="LBMM01015914">
    <property type="protein sequence ID" value="KMQ84621.1"/>
    <property type="molecule type" value="Genomic_DNA"/>
</dbReference>
<evidence type="ECO:0000313" key="6">
    <source>
        <dbReference type="EMBL" id="KMQ84621.1"/>
    </source>
</evidence>
<reference evidence="6 7" key="1">
    <citation type="submission" date="2015-04" db="EMBL/GenBank/DDBJ databases">
        <title>Lasius niger genome sequencing.</title>
        <authorList>
            <person name="Konorov E.A."/>
            <person name="Nikitin M.A."/>
            <person name="Kirill M.V."/>
            <person name="Chang P."/>
        </authorList>
    </citation>
    <scope>NUCLEOTIDE SEQUENCE [LARGE SCALE GENOMIC DNA]</scope>
    <source>
        <tissue evidence="6">Whole</tissue>
    </source>
</reference>
<proteinExistence type="predicted"/>
<evidence type="ECO:0000313" key="7">
    <source>
        <dbReference type="Proteomes" id="UP000036403"/>
    </source>
</evidence>
<protein>
    <submittedName>
        <fullName evidence="6">Zinc finger bed domain-containing protein 1-like protein</fullName>
    </submittedName>
</protein>
<comment type="subcellular location">
    <subcellularLocation>
        <location evidence="1">Nucleus</location>
    </subcellularLocation>
</comment>
<dbReference type="PaxDb" id="67767-A0A0J7K374"/>
<evidence type="ECO:0000256" key="1">
    <source>
        <dbReference type="ARBA" id="ARBA00004123"/>
    </source>
</evidence>